<feature type="region of interest" description="Disordered" evidence="1">
    <location>
        <begin position="507"/>
        <end position="551"/>
    </location>
</feature>
<feature type="compositionally biased region" description="Low complexity" evidence="1">
    <location>
        <begin position="206"/>
        <end position="247"/>
    </location>
</feature>
<feature type="compositionally biased region" description="Pro residues" evidence="1">
    <location>
        <begin position="340"/>
        <end position="354"/>
    </location>
</feature>
<evidence type="ECO:0000313" key="4">
    <source>
        <dbReference type="RefSeq" id="XP_034238999.1"/>
    </source>
</evidence>
<name>A0A6P8ZLK2_THRPL</name>
<feature type="compositionally biased region" description="Low complexity" evidence="1">
    <location>
        <begin position="446"/>
        <end position="457"/>
    </location>
</feature>
<organism evidence="4">
    <name type="scientific">Thrips palmi</name>
    <name type="common">Melon thrips</name>
    <dbReference type="NCBI Taxonomy" id="161013"/>
    <lineage>
        <taxon>Eukaryota</taxon>
        <taxon>Metazoa</taxon>
        <taxon>Ecdysozoa</taxon>
        <taxon>Arthropoda</taxon>
        <taxon>Hexapoda</taxon>
        <taxon>Insecta</taxon>
        <taxon>Pterygota</taxon>
        <taxon>Neoptera</taxon>
        <taxon>Paraneoptera</taxon>
        <taxon>Thysanoptera</taxon>
        <taxon>Terebrantia</taxon>
        <taxon>Thripoidea</taxon>
        <taxon>Thripidae</taxon>
        <taxon>Thrips</taxon>
    </lineage>
</organism>
<keyword evidence="2" id="KW-0732">Signal</keyword>
<feature type="compositionally biased region" description="Low complexity" evidence="1">
    <location>
        <begin position="303"/>
        <end position="312"/>
    </location>
</feature>
<dbReference type="Proteomes" id="UP000515158">
    <property type="component" value="Unplaced"/>
</dbReference>
<feature type="compositionally biased region" description="Low complexity" evidence="1">
    <location>
        <begin position="285"/>
        <end position="296"/>
    </location>
</feature>
<feature type="signal peptide" evidence="2">
    <location>
        <begin position="1"/>
        <end position="27"/>
    </location>
</feature>
<reference evidence="4" key="1">
    <citation type="submission" date="2025-08" db="UniProtKB">
        <authorList>
            <consortium name="RefSeq"/>
        </authorList>
    </citation>
    <scope>IDENTIFICATION</scope>
    <source>
        <tissue evidence="4">Total insect</tissue>
    </source>
</reference>
<dbReference type="InParanoid" id="A0A6P8ZLK2"/>
<accession>A0A6P8ZLK2</accession>
<feature type="compositionally biased region" description="Basic and acidic residues" evidence="1">
    <location>
        <begin position="463"/>
        <end position="476"/>
    </location>
</feature>
<dbReference type="AlphaFoldDB" id="A0A6P8ZLK2"/>
<proteinExistence type="predicted"/>
<dbReference type="KEGG" id="tpal:117643922"/>
<feature type="compositionally biased region" description="Basic and acidic residues" evidence="1">
    <location>
        <begin position="369"/>
        <end position="405"/>
    </location>
</feature>
<sequence length="551" mass="57293">MLPTKQRLQLPVAAVGVLMLLVVATHASPQRFEDIVNQILPQAGGADKSGNYNVFFIPAYRLAPNKTAALTASTTTPTPPRLDPRTSARLLTAALSAAARLTHFNNYPSVDGHVPAHYGHLPYYGHFPVPVVASAVSGPGAGLLYSALPGPLPRFSAAASALDLVSSSPIAASHALGTTGPLYASPGRPAGTLNSLGSLASAAASAEAPSTTIEASTTTIAPPEPTTMAPTTMPAAATAPEATEAATNPKDDAEGAPRTTPFKQTFEFGRTESSRRLNLTEEVEVTGSVEGSQEATTPPPPTAATQQTSPATDVVTEVKDLNSPPPTGQAPAPAARDDPPTGPQSPYPFHPPGLPGAYPSGVPLGGDYRPPEFRFRHDPYRPDPYRPDPYRHDPYRPDPYRDPRFHPGSGPSGGAQQQLRSPLFTSQLGLDAGRGGSGSPFSPQRPFSFNNPLFFPSGGDADVEPRQSELKHYTAPDEKLVSTNLDVQHADSLSDLLSSVASLGTVPAPHTLERRQDSGTATAGAAASVGASSAGATKPVKRAGFYSAANR</sequence>
<dbReference type="GeneID" id="117643922"/>
<feature type="compositionally biased region" description="Basic and acidic residues" evidence="1">
    <location>
        <begin position="269"/>
        <end position="279"/>
    </location>
</feature>
<dbReference type="OrthoDB" id="10688687at2759"/>
<feature type="compositionally biased region" description="Low complexity" evidence="1">
    <location>
        <begin position="518"/>
        <end position="537"/>
    </location>
</feature>
<gene>
    <name evidence="4" type="primary">LOC117643922</name>
</gene>
<feature type="compositionally biased region" description="Polar residues" evidence="1">
    <location>
        <begin position="415"/>
        <end position="428"/>
    </location>
</feature>
<evidence type="ECO:0000256" key="1">
    <source>
        <dbReference type="SAM" id="MobiDB-lite"/>
    </source>
</evidence>
<dbReference type="RefSeq" id="XP_034238999.1">
    <property type="nucleotide sequence ID" value="XM_034383108.1"/>
</dbReference>
<protein>
    <submittedName>
        <fullName evidence="4">Mucin-5AC-like</fullName>
    </submittedName>
</protein>
<evidence type="ECO:0000313" key="3">
    <source>
        <dbReference type="Proteomes" id="UP000515158"/>
    </source>
</evidence>
<evidence type="ECO:0000256" key="2">
    <source>
        <dbReference type="SAM" id="SignalP"/>
    </source>
</evidence>
<feature type="region of interest" description="Disordered" evidence="1">
    <location>
        <begin position="206"/>
        <end position="476"/>
    </location>
</feature>
<feature type="chain" id="PRO_5028274944" evidence="2">
    <location>
        <begin position="28"/>
        <end position="551"/>
    </location>
</feature>
<keyword evidence="3" id="KW-1185">Reference proteome</keyword>